<gene>
    <name evidence="2" type="ORF">KFK09_021420</name>
</gene>
<organism evidence="2 3">
    <name type="scientific">Dendrobium nobile</name>
    <name type="common">Orchid</name>
    <dbReference type="NCBI Taxonomy" id="94219"/>
    <lineage>
        <taxon>Eukaryota</taxon>
        <taxon>Viridiplantae</taxon>
        <taxon>Streptophyta</taxon>
        <taxon>Embryophyta</taxon>
        <taxon>Tracheophyta</taxon>
        <taxon>Spermatophyta</taxon>
        <taxon>Magnoliopsida</taxon>
        <taxon>Liliopsida</taxon>
        <taxon>Asparagales</taxon>
        <taxon>Orchidaceae</taxon>
        <taxon>Epidendroideae</taxon>
        <taxon>Malaxideae</taxon>
        <taxon>Dendrobiinae</taxon>
        <taxon>Dendrobium</taxon>
    </lineage>
</organism>
<evidence type="ECO:0000313" key="3">
    <source>
        <dbReference type="Proteomes" id="UP000829196"/>
    </source>
</evidence>
<dbReference type="PANTHER" id="PTHR33474">
    <property type="entry name" value="TRANSMEMBRANE PROTEIN"/>
    <property type="match status" value="1"/>
</dbReference>
<dbReference type="PANTHER" id="PTHR33474:SF28">
    <property type="entry name" value="OS01G0815400 PROTEIN"/>
    <property type="match status" value="1"/>
</dbReference>
<feature type="region of interest" description="Disordered" evidence="1">
    <location>
        <begin position="80"/>
        <end position="100"/>
    </location>
</feature>
<dbReference type="Proteomes" id="UP000829196">
    <property type="component" value="Unassembled WGS sequence"/>
</dbReference>
<feature type="compositionally biased region" description="Basic and acidic residues" evidence="1">
    <location>
        <begin position="90"/>
        <end position="100"/>
    </location>
</feature>
<protein>
    <submittedName>
        <fullName evidence="2">Uncharacterized protein</fullName>
    </submittedName>
</protein>
<dbReference type="AlphaFoldDB" id="A0A8T3AP77"/>
<evidence type="ECO:0000313" key="2">
    <source>
        <dbReference type="EMBL" id="KAI0498179.1"/>
    </source>
</evidence>
<comment type="caution">
    <text evidence="2">The sequence shown here is derived from an EMBL/GenBank/DDBJ whole genome shotgun (WGS) entry which is preliminary data.</text>
</comment>
<name>A0A8T3AP77_DENNO</name>
<reference evidence="2" key="1">
    <citation type="journal article" date="2022" name="Front. Genet.">
        <title>Chromosome-Scale Assembly of the Dendrobium nobile Genome Provides Insights Into the Molecular Mechanism of the Biosynthesis of the Medicinal Active Ingredient of Dendrobium.</title>
        <authorList>
            <person name="Xu Q."/>
            <person name="Niu S.-C."/>
            <person name="Li K.-L."/>
            <person name="Zheng P.-J."/>
            <person name="Zhang X.-J."/>
            <person name="Jia Y."/>
            <person name="Liu Y."/>
            <person name="Niu Y.-X."/>
            <person name="Yu L.-H."/>
            <person name="Chen D.-F."/>
            <person name="Zhang G.-Q."/>
        </authorList>
    </citation>
    <scope>NUCLEOTIDE SEQUENCE</scope>
    <source>
        <tissue evidence="2">Leaf</tissue>
    </source>
</reference>
<sequence length="100" mass="11029">MVCRTKSKTLGACALTTVISQFKAPKHQHVALDINMWRWLQAGSRVLMKGEAPVEAQQNVIGKMPIEGGELIERRMDFESLDYPGSGANGRHDPRSPGKP</sequence>
<keyword evidence="3" id="KW-1185">Reference proteome</keyword>
<dbReference type="OrthoDB" id="693939at2759"/>
<dbReference type="EMBL" id="JAGYWB010000015">
    <property type="protein sequence ID" value="KAI0498179.1"/>
    <property type="molecule type" value="Genomic_DNA"/>
</dbReference>
<proteinExistence type="predicted"/>
<accession>A0A8T3AP77</accession>
<evidence type="ECO:0000256" key="1">
    <source>
        <dbReference type="SAM" id="MobiDB-lite"/>
    </source>
</evidence>